<keyword evidence="10" id="KW-0472">Membrane</keyword>
<evidence type="ECO:0000256" key="5">
    <source>
        <dbReference type="ARBA" id="ARBA00022741"/>
    </source>
</evidence>
<keyword evidence="4" id="KW-0808">Transferase</keyword>
<proteinExistence type="predicted"/>
<feature type="region of interest" description="Disordered" evidence="9">
    <location>
        <begin position="343"/>
        <end position="383"/>
    </location>
</feature>
<dbReference type="InterPro" id="IPR050482">
    <property type="entry name" value="Sensor_HK_TwoCompSys"/>
</dbReference>
<feature type="transmembrane region" description="Helical" evidence="10">
    <location>
        <begin position="157"/>
        <end position="175"/>
    </location>
</feature>
<keyword evidence="7" id="KW-0067">ATP-binding</keyword>
<dbReference type="GO" id="GO:0005524">
    <property type="term" value="F:ATP binding"/>
    <property type="evidence" value="ECO:0007669"/>
    <property type="project" value="UniProtKB-KW"/>
</dbReference>
<keyword evidence="13" id="KW-1185">Reference proteome</keyword>
<dbReference type="Pfam" id="PF07730">
    <property type="entry name" value="HisKA_3"/>
    <property type="match status" value="1"/>
</dbReference>
<dbReference type="EMBL" id="WODA01000026">
    <property type="protein sequence ID" value="MUN08953.1"/>
    <property type="molecule type" value="Genomic_DNA"/>
</dbReference>
<evidence type="ECO:0000256" key="9">
    <source>
        <dbReference type="SAM" id="MobiDB-lite"/>
    </source>
</evidence>
<evidence type="ECO:0000256" key="8">
    <source>
        <dbReference type="ARBA" id="ARBA00023012"/>
    </source>
</evidence>
<comment type="caution">
    <text evidence="12">The sequence shown here is derived from an EMBL/GenBank/DDBJ whole genome shotgun (WGS) entry which is preliminary data.</text>
</comment>
<organism evidence="12 13">
    <name type="scientific">Agromyces luteolus</name>
    <dbReference type="NCBI Taxonomy" id="88373"/>
    <lineage>
        <taxon>Bacteria</taxon>
        <taxon>Bacillati</taxon>
        <taxon>Actinomycetota</taxon>
        <taxon>Actinomycetes</taxon>
        <taxon>Micrococcales</taxon>
        <taxon>Microbacteriaceae</taxon>
        <taxon>Agromyces</taxon>
    </lineage>
</organism>
<feature type="transmembrane region" description="Helical" evidence="10">
    <location>
        <begin position="91"/>
        <end position="113"/>
    </location>
</feature>
<dbReference type="GO" id="GO:0046983">
    <property type="term" value="F:protein dimerization activity"/>
    <property type="evidence" value="ECO:0007669"/>
    <property type="project" value="InterPro"/>
</dbReference>
<keyword evidence="10" id="KW-1133">Transmembrane helix</keyword>
<evidence type="ECO:0000256" key="7">
    <source>
        <dbReference type="ARBA" id="ARBA00022840"/>
    </source>
</evidence>
<dbReference type="PANTHER" id="PTHR24421:SF10">
    <property type="entry name" value="NITRATE_NITRITE SENSOR PROTEIN NARQ"/>
    <property type="match status" value="1"/>
</dbReference>
<dbReference type="EC" id="2.7.13.3" evidence="2"/>
<evidence type="ECO:0000256" key="6">
    <source>
        <dbReference type="ARBA" id="ARBA00022777"/>
    </source>
</evidence>
<evidence type="ECO:0000256" key="4">
    <source>
        <dbReference type="ARBA" id="ARBA00022679"/>
    </source>
</evidence>
<reference evidence="12 13" key="1">
    <citation type="submission" date="2019-11" db="EMBL/GenBank/DDBJ databases">
        <title>Agromyces kandeliae sp. nov., isolated from mangrove soil.</title>
        <authorList>
            <person name="Wang R."/>
        </authorList>
    </citation>
    <scope>NUCLEOTIDE SEQUENCE [LARGE SCALE GENOMIC DNA]</scope>
    <source>
        <strain evidence="12 13">JCM 11431</strain>
    </source>
</reference>
<sequence>MRAIGWGVWVVASACTILALDLIAAPEVIAVGTSDPVATMLAALALLAGAAAALTTAAGLAPGVLLAFAAVCWTAPLVEGHQALPEPVRSVAAICGALLVPVLAAATLAIAGADGRVDADRRTGADGRVDADRRTGAHGCVGARDPDARFRAVARRLAWSILAGAAALVVATALVGDPLLDPDCWANCSANSFLVVSVPPLARALELALPVYAIGAGAVCAWAVAAGIRRSALQRGAGVGIDARTAATAAGALAALAAVVLVLSVQPVQGADAPPAASAPALRLPYLVCAALLVLFGATVAAVAIVMRRRTAAVRRFGDEIRRTPRPGRLEDDLRAALRDPGLRVRFPAGPPGPPGPLGPAGRPASFVDGAGHASAAPEPGSPITEIRRDGAPIAVLEHTVPVASTAELEARIGPAARIAIDNERMRALVLAELDELRASRQRIVETADAARRNIERDLHDRAQQSLLAALFELGLVQARAAEQGDAALERRAAALRERVNVVVESLRTLAHGVFPAVLDDVGLESALEHLAETSRIPLEVHSRLTTRLPAAVERAAYAVAVRVAECTDATAEAVDLEIGEVDGNARLAIRPSPPPRCDLVGVADRVGALGGSMLVSDRGIEVVIPCA</sequence>
<feature type="transmembrane region" description="Helical" evidence="10">
    <location>
        <begin position="6"/>
        <end position="29"/>
    </location>
</feature>
<keyword evidence="5" id="KW-0547">Nucleotide-binding</keyword>
<evidence type="ECO:0000259" key="11">
    <source>
        <dbReference type="Pfam" id="PF07730"/>
    </source>
</evidence>
<feature type="transmembrane region" description="Helical" evidence="10">
    <location>
        <begin position="246"/>
        <end position="265"/>
    </location>
</feature>
<dbReference type="OrthoDB" id="5242012at2"/>
<feature type="domain" description="Signal transduction histidine kinase subgroup 3 dimerisation and phosphoacceptor" evidence="11">
    <location>
        <begin position="452"/>
        <end position="517"/>
    </location>
</feature>
<evidence type="ECO:0000256" key="10">
    <source>
        <dbReference type="SAM" id="Phobius"/>
    </source>
</evidence>
<evidence type="ECO:0000256" key="2">
    <source>
        <dbReference type="ARBA" id="ARBA00012438"/>
    </source>
</evidence>
<name>A0A7C9M189_9MICO</name>
<evidence type="ECO:0000256" key="3">
    <source>
        <dbReference type="ARBA" id="ARBA00022553"/>
    </source>
</evidence>
<keyword evidence="6" id="KW-0418">Kinase</keyword>
<gene>
    <name evidence="12" type="ORF">GLX25_17765</name>
</gene>
<dbReference type="PROSITE" id="PS51257">
    <property type="entry name" value="PROKAR_LIPOPROTEIN"/>
    <property type="match status" value="1"/>
</dbReference>
<protein>
    <recommendedName>
        <fullName evidence="2">histidine kinase</fullName>
        <ecNumber evidence="2">2.7.13.3</ecNumber>
    </recommendedName>
</protein>
<keyword evidence="3" id="KW-0597">Phosphoprotein</keyword>
<dbReference type="GO" id="GO:0000155">
    <property type="term" value="F:phosphorelay sensor kinase activity"/>
    <property type="evidence" value="ECO:0007669"/>
    <property type="project" value="InterPro"/>
</dbReference>
<feature type="transmembrane region" description="Helical" evidence="10">
    <location>
        <begin position="41"/>
        <end position="71"/>
    </location>
</feature>
<comment type="catalytic activity">
    <reaction evidence="1">
        <text>ATP + protein L-histidine = ADP + protein N-phospho-L-histidine.</text>
        <dbReference type="EC" id="2.7.13.3"/>
    </reaction>
</comment>
<evidence type="ECO:0000313" key="13">
    <source>
        <dbReference type="Proteomes" id="UP000480122"/>
    </source>
</evidence>
<feature type="transmembrane region" description="Helical" evidence="10">
    <location>
        <begin position="207"/>
        <end position="225"/>
    </location>
</feature>
<dbReference type="PANTHER" id="PTHR24421">
    <property type="entry name" value="NITRATE/NITRITE SENSOR PROTEIN NARX-RELATED"/>
    <property type="match status" value="1"/>
</dbReference>
<accession>A0A7C9M189</accession>
<keyword evidence="8" id="KW-0902">Two-component regulatory system</keyword>
<feature type="compositionally biased region" description="Pro residues" evidence="9">
    <location>
        <begin position="349"/>
        <end position="358"/>
    </location>
</feature>
<evidence type="ECO:0000256" key="1">
    <source>
        <dbReference type="ARBA" id="ARBA00000085"/>
    </source>
</evidence>
<evidence type="ECO:0000313" key="12">
    <source>
        <dbReference type="EMBL" id="MUN08953.1"/>
    </source>
</evidence>
<dbReference type="InterPro" id="IPR011712">
    <property type="entry name" value="Sig_transdc_His_kin_sub3_dim/P"/>
</dbReference>
<keyword evidence="10" id="KW-0812">Transmembrane</keyword>
<dbReference type="RefSeq" id="WP_155843977.1">
    <property type="nucleotide sequence ID" value="NZ_BAAAIA010000013.1"/>
</dbReference>
<dbReference type="AlphaFoldDB" id="A0A7C9M189"/>
<dbReference type="Proteomes" id="UP000480122">
    <property type="component" value="Unassembled WGS sequence"/>
</dbReference>
<feature type="transmembrane region" description="Helical" evidence="10">
    <location>
        <begin position="285"/>
        <end position="307"/>
    </location>
</feature>
<dbReference type="GO" id="GO:0016020">
    <property type="term" value="C:membrane"/>
    <property type="evidence" value="ECO:0007669"/>
    <property type="project" value="InterPro"/>
</dbReference>